<dbReference type="PANTHER" id="PTHR37423:SF2">
    <property type="entry name" value="MEMBRANE-BOUND LYTIC MUREIN TRANSGLYCOSYLASE C"/>
    <property type="match status" value="1"/>
</dbReference>
<proteinExistence type="inferred from homology"/>
<evidence type="ECO:0000313" key="3">
    <source>
        <dbReference type="EMBL" id="SMP06225.1"/>
    </source>
</evidence>
<protein>
    <submittedName>
        <fullName evidence="3">Membrane-bound lytic murein transglycosylase D</fullName>
    </submittedName>
</protein>
<dbReference type="EMBL" id="FXTX01000004">
    <property type="protein sequence ID" value="SMP06225.1"/>
    <property type="molecule type" value="Genomic_DNA"/>
</dbReference>
<accession>A0AA45WK79</accession>
<feature type="domain" description="Transglycosylase SLT" evidence="2">
    <location>
        <begin position="89"/>
        <end position="194"/>
    </location>
</feature>
<dbReference type="Proteomes" id="UP001157947">
    <property type="component" value="Unassembled WGS sequence"/>
</dbReference>
<dbReference type="Gene3D" id="1.10.530.10">
    <property type="match status" value="1"/>
</dbReference>
<dbReference type="Pfam" id="PF01464">
    <property type="entry name" value="SLT"/>
    <property type="match status" value="1"/>
</dbReference>
<dbReference type="InterPro" id="IPR008258">
    <property type="entry name" value="Transglycosylase_SLT_dom_1"/>
</dbReference>
<sequence length="300" mass="34752">MIRIKLLIITLILITTQIFAKDFIEEKEINTKVEEKISSLKELKELESFLNEVEFKDKELKKWQEYYNTRGKKEVEISLERGKSYIPFIKAIFEKEGIPQEFMFLPIVESKFIMQAKSPKGAAGIWQFMPQTARNYGLVVNKYIDERLDPIKSTIAAAKHLKSLYRIFSDWVLVIASYNSGENKIIRKVSLHGSSYTDIKNYLPSQTKSYVPSFIALIEVAKELAEKKGYLYKDTDIEVVKVDRGLNLKEVAKKLDISFEKIKSLNPHILKGVIPDDNRVYNLYLPKGYTTDFLTKVMVD</sequence>
<organism evidence="3 4">
    <name type="scientific">Venenivibrio stagnispumantis</name>
    <dbReference type="NCBI Taxonomy" id="407998"/>
    <lineage>
        <taxon>Bacteria</taxon>
        <taxon>Pseudomonadati</taxon>
        <taxon>Aquificota</taxon>
        <taxon>Aquificia</taxon>
        <taxon>Aquificales</taxon>
        <taxon>Hydrogenothermaceae</taxon>
        <taxon>Venenivibrio</taxon>
    </lineage>
</organism>
<evidence type="ECO:0000259" key="2">
    <source>
        <dbReference type="Pfam" id="PF01464"/>
    </source>
</evidence>
<comment type="caution">
    <text evidence="3">The sequence shown here is derived from an EMBL/GenBank/DDBJ whole genome shotgun (WGS) entry which is preliminary data.</text>
</comment>
<comment type="similarity">
    <text evidence="1">Belongs to the transglycosylase Slt family.</text>
</comment>
<reference evidence="3" key="1">
    <citation type="submission" date="2017-05" db="EMBL/GenBank/DDBJ databases">
        <authorList>
            <person name="Varghese N."/>
            <person name="Submissions S."/>
        </authorList>
    </citation>
    <scope>NUCLEOTIDE SEQUENCE</scope>
    <source>
        <strain evidence="3">DSM 18763</strain>
    </source>
</reference>
<name>A0AA45WK79_9AQUI</name>
<evidence type="ECO:0000313" key="4">
    <source>
        <dbReference type="Proteomes" id="UP001157947"/>
    </source>
</evidence>
<dbReference type="RefSeq" id="WP_265134507.1">
    <property type="nucleotide sequence ID" value="NZ_FXTX01000004.1"/>
</dbReference>
<evidence type="ECO:0000256" key="1">
    <source>
        <dbReference type="ARBA" id="ARBA00007734"/>
    </source>
</evidence>
<gene>
    <name evidence="3" type="ORF">SAMN06264868_10439</name>
</gene>
<dbReference type="CDD" id="cd16894">
    <property type="entry name" value="MltD-like"/>
    <property type="match status" value="1"/>
</dbReference>
<dbReference type="SUPFAM" id="SSF53955">
    <property type="entry name" value="Lysozyme-like"/>
    <property type="match status" value="1"/>
</dbReference>
<dbReference type="InterPro" id="IPR023346">
    <property type="entry name" value="Lysozyme-like_dom_sf"/>
</dbReference>
<dbReference type="PANTHER" id="PTHR37423">
    <property type="entry name" value="SOLUBLE LYTIC MUREIN TRANSGLYCOSYLASE-RELATED"/>
    <property type="match status" value="1"/>
</dbReference>
<dbReference type="AlphaFoldDB" id="A0AA45WK79"/>
<keyword evidence="4" id="KW-1185">Reference proteome</keyword>